<dbReference type="EMBL" id="MK250085">
    <property type="protein sequence ID" value="QDY51908.1"/>
    <property type="molecule type" value="Genomic_DNA"/>
</dbReference>
<gene>
    <name evidence="2" type="ORF">1_293</name>
</gene>
<evidence type="ECO:0000313" key="2">
    <source>
        <dbReference type="EMBL" id="QDY51908.1"/>
    </source>
</evidence>
<keyword evidence="1" id="KW-0472">Membrane</keyword>
<proteinExistence type="predicted"/>
<evidence type="ECO:0000256" key="1">
    <source>
        <dbReference type="SAM" id="Phobius"/>
    </source>
</evidence>
<sequence length="187" mass="22129">MNINDEGGDVFYNDWNVINDEELDNEIAEINILYDEMMKNENILEQEKVLQYIEIEKDKDGNKDSFDEIDLNNEIIEPNLEVIEPNIKVIEPQNIITDNDIIVPEPIYETNILRNRNVNYNKIFDDSIQYQIMNKTNEKNKQIIINHKKLKSTYLTKMGFLGILLSVNLMVYIIYTNEISNRKMITY</sequence>
<protein>
    <submittedName>
        <fullName evidence="2">Uncharacterized protein</fullName>
    </submittedName>
</protein>
<name>A0A5B8IEY7_9VIRU</name>
<organism evidence="2">
    <name type="scientific">Mimiviridae sp. ChoanoV1</name>
    <dbReference type="NCBI Taxonomy" id="2596887"/>
    <lineage>
        <taxon>Viruses</taxon>
        <taxon>Varidnaviria</taxon>
        <taxon>Bamfordvirae</taxon>
        <taxon>Nucleocytoviricota</taxon>
        <taxon>Megaviricetes</taxon>
        <taxon>Imitervirales</taxon>
        <taxon>Schizomimiviridae</taxon>
    </lineage>
</organism>
<reference evidence="2" key="1">
    <citation type="submission" date="2018-11" db="EMBL/GenBank/DDBJ databases">
        <title>A distinct lineage of giant viruses engineers rhodopsin photosystems in predatory marine eukaryotes.</title>
        <authorList>
            <person name="Needham D.M."/>
            <person name="Yoshizawa S."/>
            <person name="Hosaka T."/>
            <person name="Poirier C."/>
            <person name="Choi C.-J."/>
            <person name="Hehenberger E."/>
            <person name="Irwin N.A.T."/>
            <person name="Wilken S."/>
            <person name="Yung C.-M."/>
            <person name="Bachy C."/>
            <person name="Kurihara R."/>
            <person name="Nakajima Y."/>
            <person name="Kojima K."/>
            <person name="Kimura-Someya T."/>
            <person name="Leonard G."/>
            <person name="Malmstrom R.R."/>
            <person name="Mende D."/>
            <person name="Olson D.K."/>
            <person name="Sudo Y."/>
            <person name="Sudek S."/>
            <person name="Richards T.A."/>
            <person name="DeLong E.F."/>
            <person name="Keeling P.J."/>
            <person name="Santoro A.E."/>
            <person name="Shirouzu M."/>
            <person name="Iwasaki W."/>
            <person name="Worden A.Z."/>
        </authorList>
    </citation>
    <scope>NUCLEOTIDE SEQUENCE</scope>
</reference>
<keyword evidence="1" id="KW-0812">Transmembrane</keyword>
<keyword evidence="1" id="KW-1133">Transmembrane helix</keyword>
<feature type="transmembrane region" description="Helical" evidence="1">
    <location>
        <begin position="154"/>
        <end position="175"/>
    </location>
</feature>
<accession>A0A5B8IEY7</accession>